<dbReference type="InParanoid" id="A0A3Q7FEQ8"/>
<reference evidence="1" key="2">
    <citation type="submission" date="2019-01" db="UniProtKB">
        <authorList>
            <consortium name="EnsemblPlants"/>
        </authorList>
    </citation>
    <scope>IDENTIFICATION</scope>
    <source>
        <strain evidence="1">cv. Heinz 1706</strain>
    </source>
</reference>
<organism evidence="1">
    <name type="scientific">Solanum lycopersicum</name>
    <name type="common">Tomato</name>
    <name type="synonym">Lycopersicon esculentum</name>
    <dbReference type="NCBI Taxonomy" id="4081"/>
    <lineage>
        <taxon>Eukaryota</taxon>
        <taxon>Viridiplantae</taxon>
        <taxon>Streptophyta</taxon>
        <taxon>Embryophyta</taxon>
        <taxon>Tracheophyta</taxon>
        <taxon>Spermatophyta</taxon>
        <taxon>Magnoliopsida</taxon>
        <taxon>eudicotyledons</taxon>
        <taxon>Gunneridae</taxon>
        <taxon>Pentapetalae</taxon>
        <taxon>asterids</taxon>
        <taxon>lamiids</taxon>
        <taxon>Solanales</taxon>
        <taxon>Solanaceae</taxon>
        <taxon>Solanoideae</taxon>
        <taxon>Solaneae</taxon>
        <taxon>Solanum</taxon>
        <taxon>Solanum subgen. Lycopersicon</taxon>
    </lineage>
</organism>
<reference evidence="1" key="1">
    <citation type="journal article" date="2012" name="Nature">
        <title>The tomato genome sequence provides insights into fleshy fruit evolution.</title>
        <authorList>
            <consortium name="Tomato Genome Consortium"/>
        </authorList>
    </citation>
    <scope>NUCLEOTIDE SEQUENCE [LARGE SCALE GENOMIC DNA]</scope>
    <source>
        <strain evidence="1">cv. Heinz 1706</strain>
    </source>
</reference>
<sequence length="94" mass="10732">MPKIFVDVRLDLGYAASWPSRFHFNNDDKTSILLDGLRQMEVSPEFLEEPMTSPEGGRKRIQSNTCMSNCTTHDKSLFHYWSSNLFEISGDGLS</sequence>
<protein>
    <submittedName>
        <fullName evidence="1">Uncharacterized protein</fullName>
    </submittedName>
</protein>
<keyword evidence="2" id="KW-1185">Reference proteome</keyword>
<evidence type="ECO:0000313" key="1">
    <source>
        <dbReference type="EnsemblPlants" id="Solyc03g005223.1.1"/>
    </source>
</evidence>
<dbReference type="Gramene" id="Solyc03g005223.1.1">
    <property type="protein sequence ID" value="Solyc03g005223.1.1"/>
    <property type="gene ID" value="Solyc03g005223.1"/>
</dbReference>
<dbReference type="Proteomes" id="UP000004994">
    <property type="component" value="Chromosome 3"/>
</dbReference>
<accession>A0A3Q7FEQ8</accession>
<dbReference type="EnsemblPlants" id="Solyc03g005223.1.1">
    <property type="protein sequence ID" value="Solyc03g005223.1.1"/>
    <property type="gene ID" value="Solyc03g005223.1"/>
</dbReference>
<evidence type="ECO:0000313" key="2">
    <source>
        <dbReference type="Proteomes" id="UP000004994"/>
    </source>
</evidence>
<dbReference type="AlphaFoldDB" id="A0A3Q7FEQ8"/>
<name>A0A3Q7FEQ8_SOLLC</name>
<proteinExistence type="predicted"/>